<dbReference type="AlphaFoldDB" id="A0A1H4L6Q1"/>
<dbReference type="PIRSF" id="PIRSF006066">
    <property type="entry name" value="HI0050"/>
    <property type="match status" value="1"/>
</dbReference>
<dbReference type="InterPro" id="IPR010656">
    <property type="entry name" value="DctM"/>
</dbReference>
<dbReference type="GO" id="GO:0005886">
    <property type="term" value="C:plasma membrane"/>
    <property type="evidence" value="ECO:0007669"/>
    <property type="project" value="UniProtKB-SubCell"/>
</dbReference>
<evidence type="ECO:0000313" key="10">
    <source>
        <dbReference type="Proteomes" id="UP000199183"/>
    </source>
</evidence>
<dbReference type="STRING" id="640635.SAMN04489806_1441"/>
<protein>
    <submittedName>
        <fullName evidence="9">C4-dicarboxylate transporter, DctM subunit</fullName>
    </submittedName>
</protein>
<proteinExistence type="predicted"/>
<dbReference type="PANTHER" id="PTHR33362:SF2">
    <property type="entry name" value="TRAP TRANSPORTER LARGE PERMEASE PROTEIN"/>
    <property type="match status" value="1"/>
</dbReference>
<feature type="transmembrane region" description="Helical" evidence="7">
    <location>
        <begin position="242"/>
        <end position="260"/>
    </location>
</feature>
<dbReference type="OrthoDB" id="9777699at2"/>
<evidence type="ECO:0000256" key="1">
    <source>
        <dbReference type="ARBA" id="ARBA00004429"/>
    </source>
</evidence>
<evidence type="ECO:0000256" key="3">
    <source>
        <dbReference type="ARBA" id="ARBA00022519"/>
    </source>
</evidence>
<feature type="transmembrane region" description="Helical" evidence="7">
    <location>
        <begin position="33"/>
        <end position="49"/>
    </location>
</feature>
<dbReference type="InterPro" id="IPR004681">
    <property type="entry name" value="TRAP_DctM"/>
</dbReference>
<feature type="transmembrane region" description="Helical" evidence="7">
    <location>
        <begin position="305"/>
        <end position="327"/>
    </location>
</feature>
<feature type="transmembrane region" description="Helical" evidence="7">
    <location>
        <begin position="357"/>
        <end position="381"/>
    </location>
</feature>
<feature type="transmembrane region" description="Helical" evidence="7">
    <location>
        <begin position="56"/>
        <end position="77"/>
    </location>
</feature>
<feature type="transmembrane region" description="Helical" evidence="7">
    <location>
        <begin position="272"/>
        <end position="293"/>
    </location>
</feature>
<evidence type="ECO:0000256" key="5">
    <source>
        <dbReference type="ARBA" id="ARBA00022989"/>
    </source>
</evidence>
<feature type="transmembrane region" description="Helical" evidence="7">
    <location>
        <begin position="393"/>
        <end position="421"/>
    </location>
</feature>
<dbReference type="GO" id="GO:0022857">
    <property type="term" value="F:transmembrane transporter activity"/>
    <property type="evidence" value="ECO:0007669"/>
    <property type="project" value="TreeGrafter"/>
</dbReference>
<reference evidence="9 10" key="1">
    <citation type="submission" date="2016-10" db="EMBL/GenBank/DDBJ databases">
        <authorList>
            <person name="de Groot N.N."/>
        </authorList>
    </citation>
    <scope>NUCLEOTIDE SEQUENCE [LARGE SCALE GENOMIC DNA]</scope>
    <source>
        <strain evidence="9 10">DSM 21799</strain>
    </source>
</reference>
<comment type="subcellular location">
    <subcellularLocation>
        <location evidence="1">Cell inner membrane</location>
        <topology evidence="1">Multi-pass membrane protein</topology>
    </subcellularLocation>
</comment>
<keyword evidence="4 7" id="KW-0812">Transmembrane</keyword>
<dbReference type="Proteomes" id="UP000199183">
    <property type="component" value="Unassembled WGS sequence"/>
</dbReference>
<dbReference type="RefSeq" id="WP_091181955.1">
    <property type="nucleotide sequence ID" value="NZ_FNRY01000001.1"/>
</dbReference>
<name>A0A1H4L6Q1_9MICO</name>
<keyword evidence="6 7" id="KW-0472">Membrane</keyword>
<keyword evidence="10" id="KW-1185">Reference proteome</keyword>
<evidence type="ECO:0000256" key="4">
    <source>
        <dbReference type="ARBA" id="ARBA00022692"/>
    </source>
</evidence>
<evidence type="ECO:0000256" key="2">
    <source>
        <dbReference type="ARBA" id="ARBA00022475"/>
    </source>
</evidence>
<accession>A0A1H4L6Q1</accession>
<keyword evidence="2" id="KW-1003">Cell membrane</keyword>
<evidence type="ECO:0000313" key="9">
    <source>
        <dbReference type="EMBL" id="SEB66383.1"/>
    </source>
</evidence>
<evidence type="ECO:0000259" key="8">
    <source>
        <dbReference type="Pfam" id="PF06808"/>
    </source>
</evidence>
<feature type="transmembrane region" description="Helical" evidence="7">
    <location>
        <begin position="334"/>
        <end position="351"/>
    </location>
</feature>
<dbReference type="PANTHER" id="PTHR33362">
    <property type="entry name" value="SIALIC ACID TRAP TRANSPORTER PERMEASE PROTEIN SIAT-RELATED"/>
    <property type="match status" value="1"/>
</dbReference>
<gene>
    <name evidence="9" type="ORF">SAMN04489806_1441</name>
</gene>
<keyword evidence="3" id="KW-0997">Cell inner membrane</keyword>
<feature type="transmembrane region" description="Helical" evidence="7">
    <location>
        <begin position="167"/>
        <end position="194"/>
    </location>
</feature>
<evidence type="ECO:0000256" key="6">
    <source>
        <dbReference type="ARBA" id="ARBA00023136"/>
    </source>
</evidence>
<dbReference type="NCBIfam" id="TIGR00786">
    <property type="entry name" value="dctM"/>
    <property type="match status" value="1"/>
</dbReference>
<feature type="transmembrane region" description="Helical" evidence="7">
    <location>
        <begin position="215"/>
        <end position="236"/>
    </location>
</feature>
<organism evidence="9 10">
    <name type="scientific">Paramicrobacterium humi</name>
    <dbReference type="NCBI Taxonomy" id="640635"/>
    <lineage>
        <taxon>Bacteria</taxon>
        <taxon>Bacillati</taxon>
        <taxon>Actinomycetota</taxon>
        <taxon>Actinomycetes</taxon>
        <taxon>Micrococcales</taxon>
        <taxon>Microbacteriaceae</taxon>
        <taxon>Paramicrobacterium</taxon>
    </lineage>
</organism>
<dbReference type="EMBL" id="FNRY01000001">
    <property type="protein sequence ID" value="SEB66383.1"/>
    <property type="molecule type" value="Genomic_DNA"/>
</dbReference>
<feature type="domain" description="TRAP C4-dicarboxylate transport system permease DctM subunit" evidence="8">
    <location>
        <begin position="7"/>
        <end position="416"/>
    </location>
</feature>
<keyword evidence="5 7" id="KW-1133">Transmembrane helix</keyword>
<feature type="transmembrane region" description="Helical" evidence="7">
    <location>
        <begin position="97"/>
        <end position="125"/>
    </location>
</feature>
<dbReference type="Pfam" id="PF06808">
    <property type="entry name" value="DctM"/>
    <property type="match status" value="1"/>
</dbReference>
<evidence type="ECO:0000256" key="7">
    <source>
        <dbReference type="SAM" id="Phobius"/>
    </source>
</evidence>
<sequence length="427" mass="43985">MGILYLVVSFVLLLMLRVPIAFALGLSSLGYIYWFMPAAVPLTVIPQIMSSKPASFPLLAIPFFVLVGELMNATGISERLVDLAKAIVGHFRGGMGIVSLAASALMSSFSGSSVANSVGVGGITIPAMKRQGYPAPIAAGIESAASSLGTVIPPSISMIVYGSLTGVSIGGLFIAGYIPGILEVIALAIIIALIAKRHGIPVAERQPLSVIGPAFVRALGVLAIPVIIIGGILLGVMTATEAGAVGAVYTLLLALVYRTVTWKLLYRVLLRTAVTTGVILTVIATASVLGYVMTYERLPAKAADALLSGLSADWQIMLVIVLLMVIIGSFMETNAAIAIIAPVIVGITAGTQLDPLFVGLIVVVSLSIGVATPPVGVCLFTTAKIARTTIEKVSVAVTPLVGAVVLITAILALLPGLVLWLPRLAGF</sequence>